<dbReference type="InterPro" id="IPR001650">
    <property type="entry name" value="Helicase_C-like"/>
</dbReference>
<dbReference type="PANTHER" id="PTHR12131">
    <property type="entry name" value="ATP-DEPENDENT RNA AND DNA HELICASE"/>
    <property type="match status" value="1"/>
</dbReference>
<dbReference type="InterPro" id="IPR027417">
    <property type="entry name" value="P-loop_NTPase"/>
</dbReference>
<feature type="compositionally biased region" description="Acidic residues" evidence="6">
    <location>
        <begin position="63"/>
        <end position="106"/>
    </location>
</feature>
<dbReference type="CDD" id="cd18795">
    <property type="entry name" value="SF2_C_Ski2"/>
    <property type="match status" value="1"/>
</dbReference>
<dbReference type="GO" id="GO:0070478">
    <property type="term" value="P:nuclear-transcribed mRNA catabolic process, 3'-5' exonucleolytic nonsense-mediated decay"/>
    <property type="evidence" value="ECO:0007669"/>
    <property type="project" value="TreeGrafter"/>
</dbReference>
<evidence type="ECO:0000313" key="11">
    <source>
        <dbReference type="RefSeq" id="XP_021849914.1"/>
    </source>
</evidence>
<reference evidence="10 11" key="2">
    <citation type="submission" date="2025-04" db="UniProtKB">
        <authorList>
            <consortium name="RefSeq"/>
        </authorList>
    </citation>
    <scope>IDENTIFICATION</scope>
</reference>
<dbReference type="AlphaFoldDB" id="A0A9R0IIF6"/>
<dbReference type="GO" id="GO:0004386">
    <property type="term" value="F:helicase activity"/>
    <property type="evidence" value="ECO:0007669"/>
    <property type="project" value="UniProtKB-KW"/>
</dbReference>
<keyword evidence="2" id="KW-0378">Hydrolase</keyword>
<dbReference type="SUPFAM" id="SSF52540">
    <property type="entry name" value="P-loop containing nucleoside triphosphate hydrolases"/>
    <property type="match status" value="1"/>
</dbReference>
<reference evidence="9" key="1">
    <citation type="journal article" date="2021" name="Nat. Commun.">
        <title>Genomic analyses provide insights into spinach domestication and the genetic basis of agronomic traits.</title>
        <authorList>
            <person name="Cai X."/>
            <person name="Sun X."/>
            <person name="Xu C."/>
            <person name="Sun H."/>
            <person name="Wang X."/>
            <person name="Ge C."/>
            <person name="Zhang Z."/>
            <person name="Wang Q."/>
            <person name="Fei Z."/>
            <person name="Jiao C."/>
            <person name="Wang Q."/>
        </authorList>
    </citation>
    <scope>NUCLEOTIDE SEQUENCE [LARGE SCALE GENOMIC DNA]</scope>
    <source>
        <strain evidence="9">cv. Varoflay</strain>
    </source>
</reference>
<proteinExistence type="predicted"/>
<keyword evidence="4" id="KW-0067">ATP-binding</keyword>
<feature type="domain" description="Helicase ATP-binding" evidence="7">
    <location>
        <begin position="157"/>
        <end position="321"/>
    </location>
</feature>
<dbReference type="Gene3D" id="1.10.3380.30">
    <property type="match status" value="1"/>
</dbReference>
<dbReference type="GO" id="GO:0005634">
    <property type="term" value="C:nucleus"/>
    <property type="evidence" value="ECO:0000318"/>
    <property type="project" value="GO_Central"/>
</dbReference>
<dbReference type="InterPro" id="IPR050699">
    <property type="entry name" value="RNA-DNA_Helicase"/>
</dbReference>
<organism evidence="9 11">
    <name type="scientific">Spinacia oleracea</name>
    <name type="common">Spinach</name>
    <dbReference type="NCBI Taxonomy" id="3562"/>
    <lineage>
        <taxon>Eukaryota</taxon>
        <taxon>Viridiplantae</taxon>
        <taxon>Streptophyta</taxon>
        <taxon>Embryophyta</taxon>
        <taxon>Tracheophyta</taxon>
        <taxon>Spermatophyta</taxon>
        <taxon>Magnoliopsida</taxon>
        <taxon>eudicotyledons</taxon>
        <taxon>Gunneridae</taxon>
        <taxon>Pentapetalae</taxon>
        <taxon>Caryophyllales</taxon>
        <taxon>Chenopodiaceae</taxon>
        <taxon>Chenopodioideae</taxon>
        <taxon>Anserineae</taxon>
        <taxon>Spinacia</taxon>
    </lineage>
</organism>
<evidence type="ECO:0000313" key="9">
    <source>
        <dbReference type="Proteomes" id="UP000813463"/>
    </source>
</evidence>
<sequence>MNTLLQILPTFSPLSLSSFTLLPSFHSHSTIQFPKLGFCSPKLLRTSQFRPNSLSSVENQLSDAEEDDYDDEDDEAADEYDDVSGDTEVSGELEDDDEVEAQDDELNSSVWSSNDSKLERVQKLCDEVREFGSEIIDANELASIYDFRIDKFQRLAIKAFLRGSSVVVSAPTSSGKTLIAEAAAVATVAKGKRLFYTTPLKALSNQKFREFRDTFGDSNVGLLTGDSAINKDAPVLIMTTEILRNMLYQSVGVVSSGSGLFDVDVIVLDEVHYLSDTSRGTVWEETVIYCPKEVQLICLSATVANPDELAGWIGQIHGKTELVTSSKRPVPLTWLFSTKTSLLPLLDESGTSMNRRLSVNYLRLYASGEKSQKDEGSRRRNSRRRKDDSDLVYEEYGSSSRQSSLSRNDINMIRRSLVPQVEDTLEHLKGKDMLPAIWFIFSRKGCDAAVQYLEGSKLLDECEKVEVELALKRFRIQYPDAVREPAVKGLRRGIAAHHAGCLPLWKSFIEELFQRGLIKVVFATETLAAGINMPARTAVIASLSKRTEAGRIQLRSNELFQMAGRAGRRGIDEKGHVVLIQSPFEGAEESCALLFSGMEPLVSQFTASYGMVLNLLGGAKVTRRSNEADGIKISQTGRTLEEARKLVEQSFGNYLGSNVMLASKEELGRVQKEIELLTAEVSDDAFDRKIRKLLSESAYQEITGLQEELREEKRLRVEFRRRMELERMASMKPLLKELGDGNLPFLCLEYKDTDGVEHSIMAVYLAEVHSLDGSKLKNLVQNDGSFNLNIVETELSSDAAGRLPCFQPSYHVALGSDNSWYLFTEKCIKAVYRTGFPNMALTEGDALPREILTKLVDKEGMEWARLVDNEFGSLWHMEGSLETWSWSLNVPMLSSLSEEDKASHMSPTQLEAVECYRKQRNKVSHLKKRITRTSGFREYKKVLDIAKLTVGKIRRLKIREKRLTDRIERIEPSGWKEFLQISSVIHETRALDINTNVIFPLGETASALRGENELWLAMVLRDRVLLDLQPTQLAAVCGSLVCEGIKLRPWKNNSFIYEPSSTVLNIINYLEEPRNYLLHIQERHDVQISCCLDSQFSGMIEAWASGLTWREIMMDCAMDEGDLARLLRRTIDLLAQIPKLPDIDPVLQSNAKIASGVMDRSPISELAG</sequence>
<dbReference type="GO" id="GO:0055087">
    <property type="term" value="C:Ski complex"/>
    <property type="evidence" value="ECO:0007669"/>
    <property type="project" value="TreeGrafter"/>
</dbReference>
<dbReference type="SMART" id="SM00487">
    <property type="entry name" value="DEXDc"/>
    <property type="match status" value="1"/>
</dbReference>
<dbReference type="RefSeq" id="XP_021849914.1">
    <property type="nucleotide sequence ID" value="XM_021994222.1"/>
</dbReference>
<dbReference type="GeneID" id="110789532"/>
<dbReference type="PANTHER" id="PTHR12131:SF1">
    <property type="entry name" value="ATP-DEPENDENT RNA HELICASE SUPV3L1, MITOCHONDRIAL-RELATED"/>
    <property type="match status" value="1"/>
</dbReference>
<dbReference type="InterPro" id="IPR012961">
    <property type="entry name" value="Ski2/MTR4_C"/>
</dbReference>
<feature type="coiled-coil region" evidence="5">
    <location>
        <begin position="660"/>
        <end position="722"/>
    </location>
</feature>
<feature type="region of interest" description="Disordered" evidence="6">
    <location>
        <begin position="370"/>
        <end position="403"/>
    </location>
</feature>
<name>A0A9R0IIF6_SPIOL</name>
<dbReference type="PROSITE" id="PS51192">
    <property type="entry name" value="HELICASE_ATP_BIND_1"/>
    <property type="match status" value="1"/>
</dbReference>
<dbReference type="Pfam" id="PF08148">
    <property type="entry name" value="DSHCT"/>
    <property type="match status" value="1"/>
</dbReference>
<dbReference type="Gene3D" id="3.40.50.300">
    <property type="entry name" value="P-loop containing nucleotide triphosphate hydrolases"/>
    <property type="match status" value="2"/>
</dbReference>
<evidence type="ECO:0000256" key="4">
    <source>
        <dbReference type="ARBA" id="ARBA00022840"/>
    </source>
</evidence>
<keyword evidence="1" id="KW-0547">Nucleotide-binding</keyword>
<dbReference type="OrthoDB" id="64767at2759"/>
<keyword evidence="9" id="KW-1185">Reference proteome</keyword>
<dbReference type="SMART" id="SM00490">
    <property type="entry name" value="HELICc"/>
    <property type="match status" value="1"/>
</dbReference>
<accession>A0A9R0IIF6</accession>
<evidence type="ECO:0000256" key="1">
    <source>
        <dbReference type="ARBA" id="ARBA00022741"/>
    </source>
</evidence>
<evidence type="ECO:0000256" key="3">
    <source>
        <dbReference type="ARBA" id="ARBA00022806"/>
    </source>
</evidence>
<dbReference type="GO" id="GO:0003676">
    <property type="term" value="F:nucleic acid binding"/>
    <property type="evidence" value="ECO:0007669"/>
    <property type="project" value="InterPro"/>
</dbReference>
<keyword evidence="3 10" id="KW-0347">Helicase</keyword>
<dbReference type="Pfam" id="PF00270">
    <property type="entry name" value="DEAD"/>
    <property type="match status" value="1"/>
</dbReference>
<feature type="domain" description="Helicase C-terminal" evidence="8">
    <location>
        <begin position="420"/>
        <end position="616"/>
    </location>
</feature>
<evidence type="ECO:0000313" key="10">
    <source>
        <dbReference type="RefSeq" id="XP_021849913.1"/>
    </source>
</evidence>
<evidence type="ECO:0000256" key="2">
    <source>
        <dbReference type="ARBA" id="ARBA00022801"/>
    </source>
</evidence>
<dbReference type="InterPro" id="IPR014001">
    <property type="entry name" value="Helicase_ATP-bd"/>
</dbReference>
<protein>
    <submittedName>
        <fullName evidence="10 11">DExH-box ATP-dependent RNA helicase DExH15 chloroplastic</fullName>
    </submittedName>
</protein>
<dbReference type="RefSeq" id="XP_021849913.1">
    <property type="nucleotide sequence ID" value="XM_021994221.1"/>
</dbReference>
<dbReference type="FunFam" id="3.40.50.300:FF:000190">
    <property type="entry name" value="ATP-dependent RNA helicase"/>
    <property type="match status" value="1"/>
</dbReference>
<dbReference type="InterPro" id="IPR011545">
    <property type="entry name" value="DEAD/DEAH_box_helicase_dom"/>
</dbReference>
<evidence type="ECO:0000259" key="7">
    <source>
        <dbReference type="PROSITE" id="PS51192"/>
    </source>
</evidence>
<dbReference type="GO" id="GO:0016787">
    <property type="term" value="F:hydrolase activity"/>
    <property type="evidence" value="ECO:0007669"/>
    <property type="project" value="UniProtKB-KW"/>
</dbReference>
<gene>
    <name evidence="10 11" type="primary">LOC110789532</name>
</gene>
<evidence type="ECO:0000259" key="8">
    <source>
        <dbReference type="PROSITE" id="PS51194"/>
    </source>
</evidence>
<dbReference type="GO" id="GO:0005524">
    <property type="term" value="F:ATP binding"/>
    <property type="evidence" value="ECO:0007669"/>
    <property type="project" value="UniProtKB-KW"/>
</dbReference>
<dbReference type="Proteomes" id="UP000813463">
    <property type="component" value="Chromosome 1"/>
</dbReference>
<keyword evidence="5" id="KW-0175">Coiled coil</keyword>
<dbReference type="Pfam" id="PF25446">
    <property type="entry name" value="SH3_ISE2"/>
    <property type="match status" value="1"/>
</dbReference>
<evidence type="ECO:0000256" key="5">
    <source>
        <dbReference type="SAM" id="Coils"/>
    </source>
</evidence>
<dbReference type="KEGG" id="soe:110789532"/>
<dbReference type="PROSITE" id="PS51194">
    <property type="entry name" value="HELICASE_CTER"/>
    <property type="match status" value="1"/>
</dbReference>
<feature type="region of interest" description="Disordered" evidence="6">
    <location>
        <begin position="55"/>
        <end position="110"/>
    </location>
</feature>
<evidence type="ECO:0000256" key="6">
    <source>
        <dbReference type="SAM" id="MobiDB-lite"/>
    </source>
</evidence>
<dbReference type="SMART" id="SM01142">
    <property type="entry name" value="DSHCT"/>
    <property type="match status" value="1"/>
</dbReference>
<dbReference type="FunFam" id="1.10.3380.30:FF:000007">
    <property type="entry name" value="DExH-box ATP-dependent RNA helicase DExH15 chloroplastic"/>
    <property type="match status" value="1"/>
</dbReference>
<dbReference type="InterPro" id="IPR057416">
    <property type="entry name" value="SH3_ISE2"/>
</dbReference>